<dbReference type="EMBL" id="VDGH01000001">
    <property type="protein sequence ID" value="TQR16674.1"/>
    <property type="molecule type" value="Genomic_DNA"/>
</dbReference>
<dbReference type="OrthoDB" id="2937590at2"/>
<evidence type="ECO:0000256" key="1">
    <source>
        <dbReference type="SAM" id="Phobius"/>
    </source>
</evidence>
<protein>
    <recommendedName>
        <fullName evidence="4">DUF3169 family protein</fullName>
    </recommendedName>
</protein>
<proteinExistence type="predicted"/>
<evidence type="ECO:0008006" key="4">
    <source>
        <dbReference type="Google" id="ProtNLM"/>
    </source>
</evidence>
<evidence type="ECO:0000313" key="2">
    <source>
        <dbReference type="EMBL" id="TQR16674.1"/>
    </source>
</evidence>
<dbReference type="AlphaFoldDB" id="A0A544TGT9"/>
<dbReference type="RefSeq" id="WP_142536918.1">
    <property type="nucleotide sequence ID" value="NZ_BMIE01000002.1"/>
</dbReference>
<feature type="transmembrane region" description="Helical" evidence="1">
    <location>
        <begin position="136"/>
        <end position="157"/>
    </location>
</feature>
<sequence>MRMYITVILRCLLFAAMALSVYDYVKINQYFELFGRGYIDEFSLYVTTWRGTFLSIVTILLIIFNVIDFIVVKKKKNALLKEYILSEYDVSDERAVEITGKAVRYAFVFIIFYTIVLLASYMFIPNYFLDYPWYPIFTTASIPILGLIIYLITFKYFHAR</sequence>
<name>A0A544TGT9_9BACI</name>
<feature type="transmembrane region" description="Helical" evidence="1">
    <location>
        <begin position="52"/>
        <end position="72"/>
    </location>
</feature>
<dbReference type="Proteomes" id="UP000317316">
    <property type="component" value="Unassembled WGS sequence"/>
</dbReference>
<keyword evidence="1" id="KW-1133">Transmembrane helix</keyword>
<keyword evidence="3" id="KW-1185">Reference proteome</keyword>
<feature type="transmembrane region" description="Helical" evidence="1">
    <location>
        <begin position="102"/>
        <end position="124"/>
    </location>
</feature>
<organism evidence="2 3">
    <name type="scientific">Psychrobacillus lasiicapitis</name>
    <dbReference type="NCBI Taxonomy" id="1636719"/>
    <lineage>
        <taxon>Bacteria</taxon>
        <taxon>Bacillati</taxon>
        <taxon>Bacillota</taxon>
        <taxon>Bacilli</taxon>
        <taxon>Bacillales</taxon>
        <taxon>Bacillaceae</taxon>
        <taxon>Psychrobacillus</taxon>
    </lineage>
</organism>
<keyword evidence="1" id="KW-0472">Membrane</keyword>
<accession>A0A544TGT9</accession>
<evidence type="ECO:0000313" key="3">
    <source>
        <dbReference type="Proteomes" id="UP000317316"/>
    </source>
</evidence>
<reference evidence="2 3" key="1">
    <citation type="submission" date="2019-05" db="EMBL/GenBank/DDBJ databases">
        <title>Psychrobacillus vulpis sp. nov., a new species isolated from feces of a red fox that inhabits in The Tablas de Daimiel Natural Park, Albacete, Spain.</title>
        <authorList>
            <person name="Rodriguez M."/>
            <person name="Reina J.C."/>
            <person name="Bejar V."/>
            <person name="Llamas I."/>
        </authorList>
    </citation>
    <scope>NUCLEOTIDE SEQUENCE [LARGE SCALE GENOMIC DNA]</scope>
    <source>
        <strain evidence="2 3">NEAU-3TGS17</strain>
    </source>
</reference>
<comment type="caution">
    <text evidence="2">The sequence shown here is derived from an EMBL/GenBank/DDBJ whole genome shotgun (WGS) entry which is preliminary data.</text>
</comment>
<keyword evidence="1" id="KW-0812">Transmembrane</keyword>
<gene>
    <name evidence="2" type="ORF">FG382_00465</name>
</gene>